<dbReference type="GO" id="GO:0070403">
    <property type="term" value="F:NAD+ binding"/>
    <property type="evidence" value="ECO:0007669"/>
    <property type="project" value="InterPro"/>
</dbReference>
<accession>A0A7Z7LGN2</accession>
<name>A0A7Z7LGN2_9BACT</name>
<dbReference type="EMBL" id="LS974202">
    <property type="protein sequence ID" value="SSC13664.1"/>
    <property type="molecule type" value="Genomic_DNA"/>
</dbReference>
<dbReference type="AlphaFoldDB" id="A0A7Z7LGN2"/>
<dbReference type="PROSITE" id="PS51176">
    <property type="entry name" value="PDH_ADH"/>
    <property type="match status" value="1"/>
</dbReference>
<evidence type="ECO:0000259" key="2">
    <source>
        <dbReference type="PROSITE" id="PS51176"/>
    </source>
</evidence>
<dbReference type="InterPro" id="IPR003099">
    <property type="entry name" value="Prephen_DH"/>
</dbReference>
<dbReference type="Proteomes" id="UP000250796">
    <property type="component" value="Chromosome MESINF"/>
</dbReference>
<dbReference type="SUPFAM" id="SSF48179">
    <property type="entry name" value="6-phosphogluconate dehydrogenase C-terminal domain-like"/>
    <property type="match status" value="1"/>
</dbReference>
<evidence type="ECO:0000256" key="1">
    <source>
        <dbReference type="ARBA" id="ARBA00023002"/>
    </source>
</evidence>
<reference evidence="3 4" key="1">
    <citation type="submission" date="2017-01" db="EMBL/GenBank/DDBJ databases">
        <authorList>
            <person name="Erauso G."/>
        </authorList>
    </citation>
    <scope>NUCLEOTIDE SEQUENCE [LARGE SCALE GENOMIC DNA]</scope>
    <source>
        <strain evidence="3">MESINF1</strain>
    </source>
</reference>
<dbReference type="InterPro" id="IPR046826">
    <property type="entry name" value="PDH_N"/>
</dbReference>
<sequence>MKILIIGGGSIGGSIALRLCEKGYRVSVFDTCESVLLTLFYSGIETGPLDLLISGNEITVIATPMSAELELLESMEFNGPVMDVASVMRPFHEVASRRKMRFINGHPMAGNERSGSAGWDRRMFEGRLFFLSPCETARNADVSAALKIVNDLGAKPEFIEPAEHDEILSRISQGIFYLSRAAMKLGKNHEKYAGPGFASTTRLGRQNIEMALDMARFNGDNIAEALERTEEYLHKVKEAIRSKDTVRLAELMDLEEI</sequence>
<dbReference type="InterPro" id="IPR036291">
    <property type="entry name" value="NAD(P)-bd_dom_sf"/>
</dbReference>
<dbReference type="KEGG" id="minf:MESINF_2224"/>
<organism evidence="3 4">
    <name type="scientific">Mesotoga infera</name>
    <dbReference type="NCBI Taxonomy" id="1236046"/>
    <lineage>
        <taxon>Bacteria</taxon>
        <taxon>Thermotogati</taxon>
        <taxon>Thermotogota</taxon>
        <taxon>Thermotogae</taxon>
        <taxon>Kosmotogales</taxon>
        <taxon>Kosmotogaceae</taxon>
        <taxon>Mesotoga</taxon>
    </lineage>
</organism>
<dbReference type="Gene3D" id="1.10.3660.10">
    <property type="entry name" value="6-phosphogluconate dehydrogenase C-terminal like domain"/>
    <property type="match status" value="1"/>
</dbReference>
<dbReference type="PANTHER" id="PTHR21363">
    <property type="entry name" value="PREPHENATE DEHYDROGENASE"/>
    <property type="match status" value="1"/>
</dbReference>
<dbReference type="RefSeq" id="WP_169699789.1">
    <property type="nucleotide sequence ID" value="NZ_LS974202.1"/>
</dbReference>
<dbReference type="InterPro" id="IPR008927">
    <property type="entry name" value="6-PGluconate_DH-like_C_sf"/>
</dbReference>
<dbReference type="Gene3D" id="3.40.50.720">
    <property type="entry name" value="NAD(P)-binding Rossmann-like Domain"/>
    <property type="match status" value="1"/>
</dbReference>
<dbReference type="InterPro" id="IPR046825">
    <property type="entry name" value="PDH_C"/>
</dbReference>
<dbReference type="InterPro" id="IPR050812">
    <property type="entry name" value="Preph/Arog_dehydrog"/>
</dbReference>
<dbReference type="Pfam" id="PF02153">
    <property type="entry name" value="PDH_N"/>
    <property type="match status" value="1"/>
</dbReference>
<gene>
    <name evidence="3" type="ORF">MESINF_2224</name>
</gene>
<proteinExistence type="predicted"/>
<dbReference type="GO" id="GO:0006571">
    <property type="term" value="P:tyrosine biosynthetic process"/>
    <property type="evidence" value="ECO:0007669"/>
    <property type="project" value="InterPro"/>
</dbReference>
<dbReference type="SUPFAM" id="SSF51735">
    <property type="entry name" value="NAD(P)-binding Rossmann-fold domains"/>
    <property type="match status" value="1"/>
</dbReference>
<keyword evidence="4" id="KW-1185">Reference proteome</keyword>
<protein>
    <submittedName>
        <fullName evidence="3">Prephenate dehydrogenase</fullName>
    </submittedName>
</protein>
<dbReference type="Pfam" id="PF20463">
    <property type="entry name" value="PDH_C"/>
    <property type="match status" value="1"/>
</dbReference>
<dbReference type="GO" id="GO:0004665">
    <property type="term" value="F:prephenate dehydrogenase (NADP+) activity"/>
    <property type="evidence" value="ECO:0007669"/>
    <property type="project" value="InterPro"/>
</dbReference>
<dbReference type="PANTHER" id="PTHR21363:SF0">
    <property type="entry name" value="PREPHENATE DEHYDROGENASE [NADP(+)]"/>
    <property type="match status" value="1"/>
</dbReference>
<evidence type="ECO:0000313" key="4">
    <source>
        <dbReference type="Proteomes" id="UP000250796"/>
    </source>
</evidence>
<evidence type="ECO:0000313" key="3">
    <source>
        <dbReference type="EMBL" id="SSC13664.1"/>
    </source>
</evidence>
<dbReference type="GO" id="GO:0008977">
    <property type="term" value="F:prephenate dehydrogenase (NAD+) activity"/>
    <property type="evidence" value="ECO:0007669"/>
    <property type="project" value="InterPro"/>
</dbReference>
<keyword evidence="1" id="KW-0560">Oxidoreductase</keyword>
<feature type="domain" description="Prephenate/arogenate dehydrogenase" evidence="2">
    <location>
        <begin position="1"/>
        <end position="257"/>
    </location>
</feature>